<dbReference type="Gene3D" id="3.20.20.20">
    <property type="entry name" value="Dihydropteroate synthase-like"/>
    <property type="match status" value="1"/>
</dbReference>
<sequence>MHLPVVAGLPAPGRTLVMGVVNVTPDSFSDGGTWFAPEAALEHGLALVAEGADVVDVGGESTRPGAERPSLDEELRRVLPTVEGLVAAGASVSVDTMRAEVAEAAVGAGACLVNDVSGGRADPRMLDVVAGLGVAYVCMHWRGHARAMQGRATYDDVVTDVVRELGEQVNLARTAGVREDRLVVDAGFGFAKTGAHNWQLLDRFAELDALGLPQLVGVSRKSFLGSLLSGPDGSPRPPAGRDGATVALTTVLALQGVWGVRVHAVRANRDAVEVVARLSGERVARVGASDKVAPPGEVG</sequence>
<evidence type="ECO:0000256" key="7">
    <source>
        <dbReference type="ARBA" id="ARBA00022723"/>
    </source>
</evidence>
<keyword evidence="6 10" id="KW-0808">Transferase</keyword>
<evidence type="ECO:0000256" key="2">
    <source>
        <dbReference type="ARBA" id="ARBA00001946"/>
    </source>
</evidence>
<evidence type="ECO:0000313" key="12">
    <source>
        <dbReference type="EMBL" id="GAA3574121.1"/>
    </source>
</evidence>
<dbReference type="Proteomes" id="UP001500767">
    <property type="component" value="Unassembled WGS sequence"/>
</dbReference>
<dbReference type="PANTHER" id="PTHR20941">
    <property type="entry name" value="FOLATE SYNTHESIS PROTEINS"/>
    <property type="match status" value="1"/>
</dbReference>
<reference evidence="13" key="1">
    <citation type="journal article" date="2019" name="Int. J. Syst. Evol. Microbiol.">
        <title>The Global Catalogue of Microorganisms (GCM) 10K type strain sequencing project: providing services to taxonomists for standard genome sequencing and annotation.</title>
        <authorList>
            <consortium name="The Broad Institute Genomics Platform"/>
            <consortium name="The Broad Institute Genome Sequencing Center for Infectious Disease"/>
            <person name="Wu L."/>
            <person name="Ma J."/>
        </authorList>
    </citation>
    <scope>NUCLEOTIDE SEQUENCE [LARGE SCALE GENOMIC DNA]</scope>
    <source>
        <strain evidence="13">JCM 16540</strain>
    </source>
</reference>
<dbReference type="CDD" id="cd00739">
    <property type="entry name" value="DHPS"/>
    <property type="match status" value="1"/>
</dbReference>
<keyword evidence="8 10" id="KW-0460">Magnesium</keyword>
<comment type="cofactor">
    <cofactor evidence="2 10">
        <name>Mg(2+)</name>
        <dbReference type="ChEBI" id="CHEBI:18420"/>
    </cofactor>
</comment>
<dbReference type="PROSITE" id="PS50972">
    <property type="entry name" value="PTERIN_BINDING"/>
    <property type="match status" value="1"/>
</dbReference>
<evidence type="ECO:0000256" key="4">
    <source>
        <dbReference type="ARBA" id="ARBA00009503"/>
    </source>
</evidence>
<evidence type="ECO:0000256" key="6">
    <source>
        <dbReference type="ARBA" id="ARBA00022679"/>
    </source>
</evidence>
<comment type="similarity">
    <text evidence="4 10">Belongs to the DHPS family.</text>
</comment>
<evidence type="ECO:0000256" key="5">
    <source>
        <dbReference type="ARBA" id="ARBA00012458"/>
    </source>
</evidence>
<keyword evidence="7 10" id="KW-0479">Metal-binding</keyword>
<evidence type="ECO:0000259" key="11">
    <source>
        <dbReference type="PROSITE" id="PS50972"/>
    </source>
</evidence>
<keyword evidence="13" id="KW-1185">Reference proteome</keyword>
<comment type="pathway">
    <text evidence="3 10">Cofactor biosynthesis; tetrahydrofolate biosynthesis; 7,8-dihydrofolate from 2-amino-4-hydroxy-6-hydroxymethyl-7,8-dihydropteridine diphosphate and 4-aminobenzoate: step 1/2.</text>
</comment>
<dbReference type="EC" id="2.5.1.15" evidence="5 10"/>
<dbReference type="EMBL" id="BAAAYR010000004">
    <property type="protein sequence ID" value="GAA3574121.1"/>
    <property type="molecule type" value="Genomic_DNA"/>
</dbReference>
<evidence type="ECO:0000256" key="9">
    <source>
        <dbReference type="ARBA" id="ARBA00022909"/>
    </source>
</evidence>
<comment type="catalytic activity">
    <reaction evidence="1">
        <text>(7,8-dihydropterin-6-yl)methyl diphosphate + 4-aminobenzoate = 7,8-dihydropteroate + diphosphate</text>
        <dbReference type="Rhea" id="RHEA:19949"/>
        <dbReference type="ChEBI" id="CHEBI:17836"/>
        <dbReference type="ChEBI" id="CHEBI:17839"/>
        <dbReference type="ChEBI" id="CHEBI:33019"/>
        <dbReference type="ChEBI" id="CHEBI:72950"/>
        <dbReference type="EC" id="2.5.1.15"/>
    </reaction>
</comment>
<evidence type="ECO:0000256" key="8">
    <source>
        <dbReference type="ARBA" id="ARBA00022842"/>
    </source>
</evidence>
<keyword evidence="9 10" id="KW-0289">Folate biosynthesis</keyword>
<evidence type="ECO:0000313" key="13">
    <source>
        <dbReference type="Proteomes" id="UP001500767"/>
    </source>
</evidence>
<dbReference type="SUPFAM" id="SSF51717">
    <property type="entry name" value="Dihydropteroate synthetase-like"/>
    <property type="match status" value="1"/>
</dbReference>
<dbReference type="InterPro" id="IPR006390">
    <property type="entry name" value="DHP_synth_dom"/>
</dbReference>
<evidence type="ECO:0000256" key="1">
    <source>
        <dbReference type="ARBA" id="ARBA00000012"/>
    </source>
</evidence>
<dbReference type="PROSITE" id="PS00792">
    <property type="entry name" value="DHPS_1"/>
    <property type="match status" value="1"/>
</dbReference>
<accession>A0ABP6XYH0</accession>
<feature type="domain" description="Pterin-binding" evidence="11">
    <location>
        <begin position="15"/>
        <end position="273"/>
    </location>
</feature>
<dbReference type="InterPro" id="IPR045031">
    <property type="entry name" value="DHP_synth-like"/>
</dbReference>
<dbReference type="PROSITE" id="PS00793">
    <property type="entry name" value="DHPS_2"/>
    <property type="match status" value="1"/>
</dbReference>
<dbReference type="NCBIfam" id="TIGR01496">
    <property type="entry name" value="DHPS"/>
    <property type="match status" value="1"/>
</dbReference>
<dbReference type="Pfam" id="PF00809">
    <property type="entry name" value="Pterin_bind"/>
    <property type="match status" value="1"/>
</dbReference>
<dbReference type="InterPro" id="IPR000489">
    <property type="entry name" value="Pterin-binding_dom"/>
</dbReference>
<dbReference type="InterPro" id="IPR011005">
    <property type="entry name" value="Dihydropteroate_synth-like_sf"/>
</dbReference>
<evidence type="ECO:0000256" key="10">
    <source>
        <dbReference type="RuleBase" id="RU361205"/>
    </source>
</evidence>
<dbReference type="RefSeq" id="WP_204910098.1">
    <property type="nucleotide sequence ID" value="NZ_BAAAYR010000004.1"/>
</dbReference>
<dbReference type="PANTHER" id="PTHR20941:SF1">
    <property type="entry name" value="FOLIC ACID SYNTHESIS PROTEIN FOL1"/>
    <property type="match status" value="1"/>
</dbReference>
<proteinExistence type="inferred from homology"/>
<comment type="function">
    <text evidence="10">Catalyzes the condensation of para-aminobenzoate (pABA) with 6-hydroxymethyl-7,8-dihydropterin diphosphate (DHPt-PP) to form 7,8-dihydropteroate (H2Pte), the immediate precursor of folate derivatives.</text>
</comment>
<organism evidence="12 13">
    <name type="scientific">Microlunatus spumicola</name>
    <dbReference type="NCBI Taxonomy" id="81499"/>
    <lineage>
        <taxon>Bacteria</taxon>
        <taxon>Bacillati</taxon>
        <taxon>Actinomycetota</taxon>
        <taxon>Actinomycetes</taxon>
        <taxon>Propionibacteriales</taxon>
        <taxon>Propionibacteriaceae</taxon>
        <taxon>Microlunatus</taxon>
    </lineage>
</organism>
<gene>
    <name evidence="12" type="primary">folP_2</name>
    <name evidence="12" type="ORF">GCM10022197_33900</name>
</gene>
<name>A0ABP6XYH0_9ACTN</name>
<evidence type="ECO:0000256" key="3">
    <source>
        <dbReference type="ARBA" id="ARBA00004763"/>
    </source>
</evidence>
<protein>
    <recommendedName>
        <fullName evidence="5 10">Dihydropteroate synthase</fullName>
        <shortName evidence="10">DHPS</shortName>
        <ecNumber evidence="5 10">2.5.1.15</ecNumber>
    </recommendedName>
    <alternativeName>
        <fullName evidence="10">Dihydropteroate pyrophosphorylase</fullName>
    </alternativeName>
</protein>
<comment type="caution">
    <text evidence="12">The sequence shown here is derived from an EMBL/GenBank/DDBJ whole genome shotgun (WGS) entry which is preliminary data.</text>
</comment>